<dbReference type="GeneID" id="27672050"/>
<reference evidence="7 8" key="2">
    <citation type="journal article" date="2015" name="Eukaryot. Cell">
        <title>Asexual propagation of a virulent clone complex in a human and feline outbreak of sporotrichosis.</title>
        <authorList>
            <person name="Teixeira Mde M."/>
            <person name="Rodrigues A.M."/>
            <person name="Tsui C.K."/>
            <person name="de Almeida L.G."/>
            <person name="Van Diepeningen A.D."/>
            <person name="van den Ende B.G."/>
            <person name="Fernandes G.F."/>
            <person name="Kano R."/>
            <person name="Hamelin R.C."/>
            <person name="Lopes-Bezerra L.M."/>
            <person name="Vasconcelos A.T."/>
            <person name="de Hoog S."/>
            <person name="de Camargo Z.P."/>
            <person name="Felipe M.S."/>
        </authorList>
    </citation>
    <scope>NUCLEOTIDE SEQUENCE [LARGE SCALE GENOMIC DNA]</scope>
    <source>
        <strain evidence="7 8">1099-18</strain>
    </source>
</reference>
<dbReference type="InterPro" id="IPR049161">
    <property type="entry name" value="GH59_cat"/>
</dbReference>
<evidence type="ECO:0000259" key="5">
    <source>
        <dbReference type="Pfam" id="PF02057"/>
    </source>
</evidence>
<feature type="domain" description="Glycosyl hydrolase family 59 catalytic" evidence="5">
    <location>
        <begin position="59"/>
        <end position="407"/>
    </location>
</feature>
<organism evidence="7 8">
    <name type="scientific">Sporothrix schenckii 1099-18</name>
    <dbReference type="NCBI Taxonomy" id="1397361"/>
    <lineage>
        <taxon>Eukaryota</taxon>
        <taxon>Fungi</taxon>
        <taxon>Dikarya</taxon>
        <taxon>Ascomycota</taxon>
        <taxon>Pezizomycotina</taxon>
        <taxon>Sordariomycetes</taxon>
        <taxon>Sordariomycetidae</taxon>
        <taxon>Ophiostomatales</taxon>
        <taxon>Ophiostomataceae</taxon>
        <taxon>Sporothrix</taxon>
    </lineage>
</organism>
<comment type="caution">
    <text evidence="7">The sequence shown here is derived from an EMBL/GenBank/DDBJ whole genome shotgun (WGS) entry which is preliminary data.</text>
</comment>
<dbReference type="VEuPathDB" id="FungiDB:SPSK_10296"/>
<dbReference type="InterPro" id="IPR017853">
    <property type="entry name" value="GH"/>
</dbReference>
<keyword evidence="2 4" id="KW-0732">Signal</keyword>
<dbReference type="Pfam" id="PF17189">
    <property type="entry name" value="Glyco_hydro_30C"/>
    <property type="match status" value="1"/>
</dbReference>
<evidence type="ECO:0000256" key="2">
    <source>
        <dbReference type="ARBA" id="ARBA00022729"/>
    </source>
</evidence>
<proteinExistence type="inferred from homology"/>
<dbReference type="KEGG" id="ssck:SPSK_10296"/>
<sequence length="514" mass="54336">MTVAFTTPYRPTFSMHTLSTLAVAGLAAVVSAAPAPADGFRLTVDTATTYQTIDGFGFSEAFQRAHQIIDLPEATRAALVDLLFNATSGAGFSILRNGIGSSPNNTQDWMNTIEPDAPAGGPAGAPHYVWDGRDSGQFWVAQQAAAYGVKTFYADAWSAPGFMKNNSDDAGGGYLCGSPGAPVCASGDWRKAYAEYLVENVQLYKEHGINITHLGFLNEPDLTTAYASMLMDGAMAADFIKILHAVLAAHGLEKQVHIACCDATGWATQRNMSDAILRDADAAPLVDVFTTHLYTSKVDTPLPTRPQQPQHAWMSEYADLGGNWSTTWFNAAAAAANDTDVLKGDGLTWAQHLHTGLTTGNLSAFLWWVATQDTQTNGNNNEKLVLVDLAAGTYTVAKRLWAFAQFSRAARPGAVRVAVKTTGVDGCVAKGASPLRTVAFHNADGSVSVVAINDGAVDVSISVRSRVANAVSAEAWATDETRDLEPVAVTVDARGDVTAAAVPAHGVLSVIVRV</sequence>
<comment type="similarity">
    <text evidence="1">Belongs to the glycosyl hydrolase 30 family.</text>
</comment>
<dbReference type="GO" id="GO:0016020">
    <property type="term" value="C:membrane"/>
    <property type="evidence" value="ECO:0007669"/>
    <property type="project" value="GOC"/>
</dbReference>
<dbReference type="EMBL" id="AXCR01000008">
    <property type="protein sequence ID" value="KJR83988.1"/>
    <property type="molecule type" value="Genomic_DNA"/>
</dbReference>
<dbReference type="RefSeq" id="XP_016586664.1">
    <property type="nucleotide sequence ID" value="XM_016736773.1"/>
</dbReference>
<evidence type="ECO:0000256" key="4">
    <source>
        <dbReference type="SAM" id="SignalP"/>
    </source>
</evidence>
<dbReference type="PANTHER" id="PTHR11069:SF23">
    <property type="entry name" value="LYSOSOMAL ACID GLUCOSYLCERAMIDASE"/>
    <property type="match status" value="1"/>
</dbReference>
<accession>A0A0F2M2R0</accession>
<evidence type="ECO:0000256" key="1">
    <source>
        <dbReference type="ARBA" id="ARBA00005382"/>
    </source>
</evidence>
<dbReference type="InterPro" id="IPR033452">
    <property type="entry name" value="GH30_C"/>
</dbReference>
<dbReference type="SUPFAM" id="SSF51445">
    <property type="entry name" value="(Trans)glycosidases"/>
    <property type="match status" value="1"/>
</dbReference>
<dbReference type="Pfam" id="PF02057">
    <property type="entry name" value="Glyco_hydro_59"/>
    <property type="match status" value="1"/>
</dbReference>
<evidence type="ECO:0000313" key="7">
    <source>
        <dbReference type="EMBL" id="KJR83988.1"/>
    </source>
</evidence>
<evidence type="ECO:0000313" key="8">
    <source>
        <dbReference type="Proteomes" id="UP000033710"/>
    </source>
</evidence>
<dbReference type="InterPro" id="IPR013780">
    <property type="entry name" value="Glyco_hydro_b"/>
</dbReference>
<evidence type="ECO:0000259" key="6">
    <source>
        <dbReference type="Pfam" id="PF17189"/>
    </source>
</evidence>
<dbReference type="PANTHER" id="PTHR11069">
    <property type="entry name" value="GLUCOSYLCERAMIDASE"/>
    <property type="match status" value="1"/>
</dbReference>
<dbReference type="Gene3D" id="2.60.40.1180">
    <property type="entry name" value="Golgi alpha-mannosidase II"/>
    <property type="match status" value="1"/>
</dbReference>
<dbReference type="InterPro" id="IPR001139">
    <property type="entry name" value="Glyco_hydro_30"/>
</dbReference>
<dbReference type="Gene3D" id="3.20.20.80">
    <property type="entry name" value="Glycosidases"/>
    <property type="match status" value="1"/>
</dbReference>
<dbReference type="GO" id="GO:0006680">
    <property type="term" value="P:glucosylceramide catabolic process"/>
    <property type="evidence" value="ECO:0007669"/>
    <property type="project" value="TreeGrafter"/>
</dbReference>
<dbReference type="OrthoDB" id="2012278at2759"/>
<feature type="signal peptide" evidence="4">
    <location>
        <begin position="1"/>
        <end position="32"/>
    </location>
</feature>
<dbReference type="AlphaFoldDB" id="A0A0F2M2R0"/>
<evidence type="ECO:0000256" key="3">
    <source>
        <dbReference type="ARBA" id="ARBA00022801"/>
    </source>
</evidence>
<protein>
    <submittedName>
        <fullName evidence="7">Glycoside hydrolase family 30 protein</fullName>
    </submittedName>
</protein>
<feature type="domain" description="Glycosyl hydrolase family 30 beta sandwich" evidence="6">
    <location>
        <begin position="413"/>
        <end position="476"/>
    </location>
</feature>
<keyword evidence="3 7" id="KW-0378">Hydrolase</keyword>
<dbReference type="GO" id="GO:0004348">
    <property type="term" value="F:glucosylceramidase activity"/>
    <property type="evidence" value="ECO:0007669"/>
    <property type="project" value="InterPro"/>
</dbReference>
<name>A0A0F2M2R0_SPOSC</name>
<dbReference type="Proteomes" id="UP000033710">
    <property type="component" value="Unassembled WGS sequence"/>
</dbReference>
<gene>
    <name evidence="7" type="ORF">SPSK_10296</name>
</gene>
<feature type="chain" id="PRO_5002454729" evidence="4">
    <location>
        <begin position="33"/>
        <end position="514"/>
    </location>
</feature>
<reference evidence="7 8" key="1">
    <citation type="journal article" date="2014" name="BMC Genomics">
        <title>Comparative genomics of the major fungal agents of human and animal Sporotrichosis: Sporothrix schenckii and Sporothrix brasiliensis.</title>
        <authorList>
            <person name="Teixeira M.M."/>
            <person name="de Almeida L.G."/>
            <person name="Kubitschek-Barreira P."/>
            <person name="Alves F.L."/>
            <person name="Kioshima E.S."/>
            <person name="Abadio A.K."/>
            <person name="Fernandes L."/>
            <person name="Derengowski L.S."/>
            <person name="Ferreira K.S."/>
            <person name="Souza R.C."/>
            <person name="Ruiz J.C."/>
            <person name="de Andrade N.C."/>
            <person name="Paes H.C."/>
            <person name="Nicola A.M."/>
            <person name="Albuquerque P."/>
            <person name="Gerber A.L."/>
            <person name="Martins V.P."/>
            <person name="Peconick L.D."/>
            <person name="Neto A.V."/>
            <person name="Chaucanez C.B."/>
            <person name="Silva P.A."/>
            <person name="Cunha O.L."/>
            <person name="de Oliveira F.F."/>
            <person name="dos Santos T.C."/>
            <person name="Barros A.L."/>
            <person name="Soares M.A."/>
            <person name="de Oliveira L.M."/>
            <person name="Marini M.M."/>
            <person name="Villalobos-Duno H."/>
            <person name="Cunha M.M."/>
            <person name="de Hoog S."/>
            <person name="da Silveira J.F."/>
            <person name="Henrissat B."/>
            <person name="Nino-Vega G.A."/>
            <person name="Cisalpino P.S."/>
            <person name="Mora-Montes H.M."/>
            <person name="Almeida S.R."/>
            <person name="Stajich J.E."/>
            <person name="Lopes-Bezerra L.M."/>
            <person name="Vasconcelos A.T."/>
            <person name="Felipe M.S."/>
        </authorList>
    </citation>
    <scope>NUCLEOTIDE SEQUENCE [LARGE SCALE GENOMIC DNA]</scope>
    <source>
        <strain evidence="7 8">1099-18</strain>
    </source>
</reference>